<proteinExistence type="predicted"/>
<accession>A0A6A5Y4L9</accession>
<dbReference type="OrthoDB" id="3513679at2759"/>
<name>A0A6A5Y4L9_9PLEO</name>
<organism evidence="1 2">
    <name type="scientific">Aaosphaeria arxii CBS 175.79</name>
    <dbReference type="NCBI Taxonomy" id="1450172"/>
    <lineage>
        <taxon>Eukaryota</taxon>
        <taxon>Fungi</taxon>
        <taxon>Dikarya</taxon>
        <taxon>Ascomycota</taxon>
        <taxon>Pezizomycotina</taxon>
        <taxon>Dothideomycetes</taxon>
        <taxon>Pleosporomycetidae</taxon>
        <taxon>Pleosporales</taxon>
        <taxon>Pleosporales incertae sedis</taxon>
        <taxon>Aaosphaeria</taxon>
    </lineage>
</organism>
<evidence type="ECO:0000313" key="2">
    <source>
        <dbReference type="Proteomes" id="UP000799778"/>
    </source>
</evidence>
<protein>
    <submittedName>
        <fullName evidence="1">Uncharacterized protein</fullName>
    </submittedName>
</protein>
<sequence length="370" mass="42622">MSPQNQTTEGPTAVAPLHKILHKLREDQEQVHNTYLFYSNHRHINEFSFDDIEEMPDFSLQLANEFCNKAAPVYILKGRNYRVTKWLEISLLHYIYRMWFRPYQSEIEYGQFLVKIVSPTMDPKIDTTSLSEVADLAAELNEAFCDKVERCQNLAQELAEHDFDKQWEKLGPTNRRDDGYDQDMRQSILDQEFFILQPLFRAVAIAVTDTNFNPELPISQLPVVITCTGIEDGLSAPITFDPIVKKIEELDEGDVRAVKTTLETAIAFLMYLERRETEAFGLRPDPVTSTKDLASGCILDRDEIIGRARRLGWSEDMGSLVGPSSRWVDQEIYPSELGMTKRLMANMSCFEQIEKRGMVRCWNERSMKGA</sequence>
<dbReference type="Proteomes" id="UP000799778">
    <property type="component" value="Unassembled WGS sequence"/>
</dbReference>
<dbReference type="GeneID" id="54290375"/>
<evidence type="ECO:0000313" key="1">
    <source>
        <dbReference type="EMBL" id="KAF2020209.1"/>
    </source>
</evidence>
<gene>
    <name evidence="1" type="ORF">BU24DRAFT_477357</name>
</gene>
<reference evidence="1" key="1">
    <citation type="journal article" date="2020" name="Stud. Mycol.">
        <title>101 Dothideomycetes genomes: a test case for predicting lifestyles and emergence of pathogens.</title>
        <authorList>
            <person name="Haridas S."/>
            <person name="Albert R."/>
            <person name="Binder M."/>
            <person name="Bloem J."/>
            <person name="Labutti K."/>
            <person name="Salamov A."/>
            <person name="Andreopoulos B."/>
            <person name="Baker S."/>
            <person name="Barry K."/>
            <person name="Bills G."/>
            <person name="Bluhm B."/>
            <person name="Cannon C."/>
            <person name="Castanera R."/>
            <person name="Culley D."/>
            <person name="Daum C."/>
            <person name="Ezra D."/>
            <person name="Gonzalez J."/>
            <person name="Henrissat B."/>
            <person name="Kuo A."/>
            <person name="Liang C."/>
            <person name="Lipzen A."/>
            <person name="Lutzoni F."/>
            <person name="Magnuson J."/>
            <person name="Mondo S."/>
            <person name="Nolan M."/>
            <person name="Ohm R."/>
            <person name="Pangilinan J."/>
            <person name="Park H.-J."/>
            <person name="Ramirez L."/>
            <person name="Alfaro M."/>
            <person name="Sun H."/>
            <person name="Tritt A."/>
            <person name="Yoshinaga Y."/>
            <person name="Zwiers L.-H."/>
            <person name="Turgeon B."/>
            <person name="Goodwin S."/>
            <person name="Spatafora J."/>
            <person name="Crous P."/>
            <person name="Grigoriev I."/>
        </authorList>
    </citation>
    <scope>NUCLEOTIDE SEQUENCE</scope>
    <source>
        <strain evidence="1">CBS 175.79</strain>
    </source>
</reference>
<dbReference type="EMBL" id="ML978067">
    <property type="protein sequence ID" value="KAF2020209.1"/>
    <property type="molecule type" value="Genomic_DNA"/>
</dbReference>
<keyword evidence="2" id="KW-1185">Reference proteome</keyword>
<dbReference type="AlphaFoldDB" id="A0A6A5Y4L9"/>
<dbReference type="RefSeq" id="XP_033388548.1">
    <property type="nucleotide sequence ID" value="XM_033532978.1"/>
</dbReference>